<dbReference type="Pfam" id="PF07200">
    <property type="entry name" value="Mod_r"/>
    <property type="match status" value="1"/>
</dbReference>
<name>A0A8B8EBA0_CRAVI</name>
<organism evidence="10 11">
    <name type="scientific">Crassostrea virginica</name>
    <name type="common">Eastern oyster</name>
    <dbReference type="NCBI Taxonomy" id="6565"/>
    <lineage>
        <taxon>Eukaryota</taxon>
        <taxon>Metazoa</taxon>
        <taxon>Spiralia</taxon>
        <taxon>Lophotrochozoa</taxon>
        <taxon>Mollusca</taxon>
        <taxon>Bivalvia</taxon>
        <taxon>Autobranchia</taxon>
        <taxon>Pteriomorphia</taxon>
        <taxon>Ostreida</taxon>
        <taxon>Ostreoidea</taxon>
        <taxon>Ostreidae</taxon>
        <taxon>Crassostrea</taxon>
    </lineage>
</organism>
<evidence type="ECO:0000256" key="3">
    <source>
        <dbReference type="ARBA" id="ARBA00022448"/>
    </source>
</evidence>
<dbReference type="GO" id="GO:0000813">
    <property type="term" value="C:ESCRT I complex"/>
    <property type="evidence" value="ECO:0007669"/>
    <property type="project" value="TreeGrafter"/>
</dbReference>
<evidence type="ECO:0000256" key="6">
    <source>
        <dbReference type="ARBA" id="ARBA00025010"/>
    </source>
</evidence>
<dbReference type="RefSeq" id="XP_022337396.1">
    <property type="nucleotide sequence ID" value="XM_022481688.1"/>
</dbReference>
<gene>
    <name evidence="11 12" type="primary">LOC111133356</name>
</gene>
<dbReference type="InterPro" id="IPR009851">
    <property type="entry name" value="Mod_r"/>
</dbReference>
<evidence type="ECO:0000313" key="10">
    <source>
        <dbReference type="Proteomes" id="UP000694844"/>
    </source>
</evidence>
<evidence type="ECO:0000256" key="2">
    <source>
        <dbReference type="ARBA" id="ARBA00007617"/>
    </source>
</evidence>
<dbReference type="Proteomes" id="UP000694844">
    <property type="component" value="Chromosome 5"/>
</dbReference>
<evidence type="ECO:0000256" key="4">
    <source>
        <dbReference type="ARBA" id="ARBA00022753"/>
    </source>
</evidence>
<evidence type="ECO:0000313" key="12">
    <source>
        <dbReference type="RefSeq" id="XP_022337396.1"/>
    </source>
</evidence>
<comment type="function">
    <text evidence="6">Component of the ESCRT-I complex, a regulator of vesicular trafficking process. Required for the sorting of endocytic ubiquitinated cargos into multivesicular bodies. May be involved in cell growth and differentiation.</text>
</comment>
<comment type="similarity">
    <text evidence="2">Belongs to the VPS37 family.</text>
</comment>
<feature type="compositionally biased region" description="Polar residues" evidence="8">
    <location>
        <begin position="177"/>
        <end position="194"/>
    </location>
</feature>
<dbReference type="OrthoDB" id="10004364at2759"/>
<dbReference type="RefSeq" id="XP_022337395.1">
    <property type="nucleotide sequence ID" value="XM_022481687.1"/>
</dbReference>
<evidence type="ECO:0000313" key="11">
    <source>
        <dbReference type="RefSeq" id="XP_022337395.1"/>
    </source>
</evidence>
<feature type="region of interest" description="Disordered" evidence="8">
    <location>
        <begin position="177"/>
        <end position="196"/>
    </location>
</feature>
<evidence type="ECO:0000259" key="9">
    <source>
        <dbReference type="PROSITE" id="PS51314"/>
    </source>
</evidence>
<evidence type="ECO:0000256" key="8">
    <source>
        <dbReference type="SAM" id="MobiDB-lite"/>
    </source>
</evidence>
<accession>A0A8B8EBA0</accession>
<dbReference type="GO" id="GO:0043162">
    <property type="term" value="P:ubiquitin-dependent protein catabolic process via the multivesicular body sorting pathway"/>
    <property type="evidence" value="ECO:0007669"/>
    <property type="project" value="TreeGrafter"/>
</dbReference>
<dbReference type="GO" id="GO:0006623">
    <property type="term" value="P:protein targeting to vacuole"/>
    <property type="evidence" value="ECO:0007669"/>
    <property type="project" value="TreeGrafter"/>
</dbReference>
<feature type="domain" description="VPS37 C-terminal" evidence="9">
    <location>
        <begin position="95"/>
        <end position="184"/>
    </location>
</feature>
<evidence type="ECO:0000256" key="5">
    <source>
        <dbReference type="ARBA" id="ARBA00022927"/>
    </source>
</evidence>
<evidence type="ECO:0000256" key="7">
    <source>
        <dbReference type="PROSITE-ProRule" id="PRU00646"/>
    </source>
</evidence>
<comment type="subcellular location">
    <subcellularLocation>
        <location evidence="1">Late endosome membrane</location>
        <topology evidence="1">Peripheral membrane protein</topology>
    </subcellularLocation>
</comment>
<dbReference type="Gene3D" id="1.10.287.660">
    <property type="entry name" value="Helix hairpin bin"/>
    <property type="match status" value="1"/>
</dbReference>
<reference evidence="11 12" key="1">
    <citation type="submission" date="2025-04" db="UniProtKB">
        <authorList>
            <consortium name="RefSeq"/>
        </authorList>
    </citation>
    <scope>IDENTIFICATION</scope>
    <source>
        <tissue evidence="11 12">Whole sample</tissue>
    </source>
</reference>
<dbReference type="GO" id="GO:0031902">
    <property type="term" value="C:late endosome membrane"/>
    <property type="evidence" value="ECO:0007669"/>
    <property type="project" value="UniProtKB-SubCell"/>
</dbReference>
<dbReference type="AlphaFoldDB" id="A0A8B8EBA0"/>
<keyword evidence="5 7" id="KW-0653">Protein transport</keyword>
<sequence length="218" mass="24422">MSYNSEAKQLVVDEAAAVGILQHLDKNELQNLLEDTDKLDSLIQDLQQVKSIQTDREMMLARNKSMAEFNLSFQNRLENMKGEVAKHYEDANKLKIDLAQDKSKIDSHPNRLLPDTALALLQTASASSEESSEQFAEQFCDNKISVDSFLENYLPVRTVAHLRQVKVKKMRELMNSGLSRTGAPNQPSTNSYSCPSGLGNLPYPTGNMAMPLPSMYPR</sequence>
<dbReference type="KEGG" id="cvn:111133356"/>
<evidence type="ECO:0000256" key="1">
    <source>
        <dbReference type="ARBA" id="ARBA00004633"/>
    </source>
</evidence>
<keyword evidence="4" id="KW-0967">Endosome</keyword>
<proteinExistence type="inferred from homology"/>
<keyword evidence="3 7" id="KW-0813">Transport</keyword>
<dbReference type="InterPro" id="IPR029012">
    <property type="entry name" value="Helix_hairpin_bin_sf"/>
</dbReference>
<dbReference type="PROSITE" id="PS51314">
    <property type="entry name" value="VPS37_C"/>
    <property type="match status" value="1"/>
</dbReference>
<protein>
    <submittedName>
        <fullName evidence="11 12">Vacuolar protein sorting-associated protein 37B-like</fullName>
    </submittedName>
</protein>
<dbReference type="GO" id="GO:0006612">
    <property type="term" value="P:protein targeting to membrane"/>
    <property type="evidence" value="ECO:0007669"/>
    <property type="project" value="TreeGrafter"/>
</dbReference>
<dbReference type="PANTHER" id="PTHR13678">
    <property type="entry name" value="VACUOLAR PROTEIN SORTING-ASSOCIATED PROTEIN 37"/>
    <property type="match status" value="1"/>
</dbReference>
<dbReference type="GeneID" id="111133356"/>
<keyword evidence="10" id="KW-1185">Reference proteome</keyword>
<dbReference type="PANTHER" id="PTHR13678:SF27">
    <property type="entry name" value="LD45836P"/>
    <property type="match status" value="1"/>
</dbReference>